<proteinExistence type="predicted"/>
<accession>A0A444JD11</accession>
<keyword evidence="3" id="KW-1185">Reference proteome</keyword>
<name>A0A444JD11_9BACT</name>
<dbReference type="SUPFAM" id="SSF52540">
    <property type="entry name" value="P-loop containing nucleoside triphosphate hydrolases"/>
    <property type="match status" value="1"/>
</dbReference>
<dbReference type="InterPro" id="IPR003959">
    <property type="entry name" value="ATPase_AAA_core"/>
</dbReference>
<dbReference type="AlphaFoldDB" id="A0A444JD11"/>
<dbReference type="GO" id="GO:0016887">
    <property type="term" value="F:ATP hydrolysis activity"/>
    <property type="evidence" value="ECO:0007669"/>
    <property type="project" value="InterPro"/>
</dbReference>
<reference evidence="2 3" key="1">
    <citation type="submission" date="2017-01" db="EMBL/GenBank/DDBJ databases">
        <title>The cable genome- insights into the physiology and evolution of filamentous bacteria capable of sulfide oxidation via long distance electron transfer.</title>
        <authorList>
            <person name="Schreiber L."/>
            <person name="Bjerg J.T."/>
            <person name="Boggild A."/>
            <person name="Van De Vossenberg J."/>
            <person name="Meysman F."/>
            <person name="Nielsen L.P."/>
            <person name="Schramm A."/>
            <person name="Kjeldsen K.U."/>
        </authorList>
    </citation>
    <scope>NUCLEOTIDE SEQUENCE [LARGE SCALE GENOMIC DNA]</scope>
    <source>
        <strain evidence="2">A5</strain>
    </source>
</reference>
<dbReference type="PANTHER" id="PTHR43581">
    <property type="entry name" value="ATP/GTP PHOSPHATASE"/>
    <property type="match status" value="1"/>
</dbReference>
<dbReference type="Gene3D" id="3.40.50.300">
    <property type="entry name" value="P-loop containing nucleotide triphosphate hydrolases"/>
    <property type="match status" value="1"/>
</dbReference>
<evidence type="ECO:0000313" key="2">
    <source>
        <dbReference type="EMBL" id="RWX50958.1"/>
    </source>
</evidence>
<comment type="caution">
    <text evidence="2">The sequence shown here is derived from an EMBL/GenBank/DDBJ whole genome shotgun (WGS) entry which is preliminary data.</text>
</comment>
<dbReference type="EMBL" id="MTKS01000242">
    <property type="protein sequence ID" value="RWX50958.1"/>
    <property type="molecule type" value="Genomic_DNA"/>
</dbReference>
<sequence>MKNIRINKIKISNFRGIKSTELSFSDFNLIVGNNGTGKTSCLAAIARLIPILRNEKRIFLDGDFIFIDDEQAIPIEIYYDFDLKIKESYRNVKMSVKCERAEVGKNKSRLAAQKHGIVTTNLEEEIKNIIKQEDKGKFLTQIIIRNSWNGGRICPPPIDNDQRPLHAATSQREESLGGLRARLVQKLQGTKLGKIVDGEHPNLLENALRFTNKFIGDNRFKDIQIGEGDLLNLVRDNNIVQPWDSLSGGEQTAFKLAMSAESSIALNSQFLIFEEPENSLHPSIQRDFIKVIKQYLPKNQIFFSTHSPYILKNHIGEAELIVGQKNGNEIFLHNPPMDNRLFSNISWGELSYYAYDLATFEYHNELYGWIQERTEKWSIMSVDNYLNEKGIKQDKVWIKQKKSGEKEQNVTIMTYIRNFTHHPENTLNKQYDEHELHQSITELREIAYDIRAENC</sequence>
<dbReference type="InterPro" id="IPR027417">
    <property type="entry name" value="P-loop_NTPase"/>
</dbReference>
<dbReference type="GO" id="GO:0005524">
    <property type="term" value="F:ATP binding"/>
    <property type="evidence" value="ECO:0007669"/>
    <property type="project" value="InterPro"/>
</dbReference>
<dbReference type="PANTHER" id="PTHR43581:SF4">
    <property type="entry name" value="ATP_GTP PHOSPHATASE"/>
    <property type="match status" value="1"/>
</dbReference>
<evidence type="ECO:0000313" key="3">
    <source>
        <dbReference type="Proteomes" id="UP000288892"/>
    </source>
</evidence>
<gene>
    <name evidence="2" type="ORF">VU01_12424</name>
</gene>
<organism evidence="2 3">
    <name type="scientific">Candidatus Electrothrix marina</name>
    <dbReference type="NCBI Taxonomy" id="1859130"/>
    <lineage>
        <taxon>Bacteria</taxon>
        <taxon>Pseudomonadati</taxon>
        <taxon>Thermodesulfobacteriota</taxon>
        <taxon>Desulfobulbia</taxon>
        <taxon>Desulfobulbales</taxon>
        <taxon>Desulfobulbaceae</taxon>
        <taxon>Candidatus Electrothrix</taxon>
    </lineage>
</organism>
<dbReference type="Pfam" id="PF13304">
    <property type="entry name" value="AAA_21"/>
    <property type="match status" value="1"/>
</dbReference>
<evidence type="ECO:0000259" key="1">
    <source>
        <dbReference type="Pfam" id="PF13304"/>
    </source>
</evidence>
<protein>
    <submittedName>
        <fullName evidence="2">Putative ATPase</fullName>
    </submittedName>
</protein>
<dbReference type="Proteomes" id="UP000288892">
    <property type="component" value="Unassembled WGS sequence"/>
</dbReference>
<dbReference type="InterPro" id="IPR051396">
    <property type="entry name" value="Bact_Antivir_Def_Nuclease"/>
</dbReference>
<feature type="domain" description="ATPase AAA-type core" evidence="1">
    <location>
        <begin position="27"/>
        <end position="311"/>
    </location>
</feature>
<dbReference type="CDD" id="cd00267">
    <property type="entry name" value="ABC_ATPase"/>
    <property type="match status" value="1"/>
</dbReference>